<dbReference type="Gene3D" id="1.10.1740.10">
    <property type="match status" value="1"/>
</dbReference>
<evidence type="ECO:0000259" key="5">
    <source>
        <dbReference type="Pfam" id="PF04542"/>
    </source>
</evidence>
<feature type="domain" description="RNA polymerase sigma-70 region 2" evidence="5">
    <location>
        <begin position="47"/>
        <end position="110"/>
    </location>
</feature>
<dbReference type="NCBIfam" id="TIGR02937">
    <property type="entry name" value="sigma70-ECF"/>
    <property type="match status" value="1"/>
</dbReference>
<accession>A0A5P6VUK0</accession>
<evidence type="ECO:0000259" key="6">
    <source>
        <dbReference type="Pfam" id="PF08281"/>
    </source>
</evidence>
<dbReference type="Gene3D" id="1.10.10.10">
    <property type="entry name" value="Winged helix-like DNA-binding domain superfamily/Winged helix DNA-binding domain"/>
    <property type="match status" value="1"/>
</dbReference>
<dbReference type="InterPro" id="IPR013249">
    <property type="entry name" value="RNA_pol_sigma70_r4_t2"/>
</dbReference>
<dbReference type="CDD" id="cd06171">
    <property type="entry name" value="Sigma70_r4"/>
    <property type="match status" value="1"/>
</dbReference>
<name>A0A5P6VUK0_PSEXY</name>
<gene>
    <name evidence="7" type="ORF">FXF36_14375</name>
</gene>
<dbReference type="InterPro" id="IPR036388">
    <property type="entry name" value="WH-like_DNA-bd_sf"/>
</dbReference>
<keyword evidence="2" id="KW-0805">Transcription regulation</keyword>
<evidence type="ECO:0000256" key="1">
    <source>
        <dbReference type="ARBA" id="ARBA00010641"/>
    </source>
</evidence>
<dbReference type="KEGG" id="pxv:FXF36_14375"/>
<dbReference type="GO" id="GO:0006352">
    <property type="term" value="P:DNA-templated transcription initiation"/>
    <property type="evidence" value="ECO:0007669"/>
    <property type="project" value="InterPro"/>
</dbReference>
<evidence type="ECO:0000313" key="7">
    <source>
        <dbReference type="EMBL" id="QFJ55992.1"/>
    </source>
</evidence>
<dbReference type="SUPFAM" id="SSF88946">
    <property type="entry name" value="Sigma2 domain of RNA polymerase sigma factors"/>
    <property type="match status" value="1"/>
</dbReference>
<organism evidence="7 8">
    <name type="scientific">Pseudobutyrivibrio xylanivorans</name>
    <dbReference type="NCBI Taxonomy" id="185007"/>
    <lineage>
        <taxon>Bacteria</taxon>
        <taxon>Bacillati</taxon>
        <taxon>Bacillota</taxon>
        <taxon>Clostridia</taxon>
        <taxon>Lachnospirales</taxon>
        <taxon>Lachnospiraceae</taxon>
        <taxon>Pseudobutyrivibrio</taxon>
    </lineage>
</organism>
<sequence>MDYSIKLEDSFSIKDFFLKLYYAVINNIKSDSIDRAELNSIAEQILKDYGNDILRFAYSYLHNMEDSEEIVQETLIQYLKTAPSFENEAHKKSWCMTVAANLAKNKIKYNRIRQTDELMEELVAEEREDLSFLWQAVKELPENYSEVIHLYYYEGYSTADVAKLLEMKESTVRSNLKRGREKLKEILKEAYDFE</sequence>
<evidence type="ECO:0000313" key="8">
    <source>
        <dbReference type="Proteomes" id="UP000327030"/>
    </source>
</evidence>
<dbReference type="SUPFAM" id="SSF88659">
    <property type="entry name" value="Sigma3 and sigma4 domains of RNA polymerase sigma factors"/>
    <property type="match status" value="1"/>
</dbReference>
<dbReference type="EMBL" id="CP043028">
    <property type="protein sequence ID" value="QFJ55992.1"/>
    <property type="molecule type" value="Genomic_DNA"/>
</dbReference>
<protein>
    <submittedName>
        <fullName evidence="7">Sigma-70 family RNA polymerase sigma factor</fullName>
    </submittedName>
</protein>
<comment type="similarity">
    <text evidence="1">Belongs to the sigma-70 factor family. ECF subfamily.</text>
</comment>
<evidence type="ECO:0000256" key="3">
    <source>
        <dbReference type="ARBA" id="ARBA00023082"/>
    </source>
</evidence>
<dbReference type="Pfam" id="PF08281">
    <property type="entry name" value="Sigma70_r4_2"/>
    <property type="match status" value="1"/>
</dbReference>
<dbReference type="PANTHER" id="PTHR43133:SF60">
    <property type="entry name" value="RNA POLYMERASE SIGMA FACTOR SIGV"/>
    <property type="match status" value="1"/>
</dbReference>
<evidence type="ECO:0000256" key="2">
    <source>
        <dbReference type="ARBA" id="ARBA00023015"/>
    </source>
</evidence>
<dbReference type="Proteomes" id="UP000327030">
    <property type="component" value="Chromosome 1"/>
</dbReference>
<evidence type="ECO:0000256" key="4">
    <source>
        <dbReference type="ARBA" id="ARBA00023163"/>
    </source>
</evidence>
<dbReference type="InterPro" id="IPR014284">
    <property type="entry name" value="RNA_pol_sigma-70_dom"/>
</dbReference>
<dbReference type="OrthoDB" id="9795666at2"/>
<dbReference type="InterPro" id="IPR013324">
    <property type="entry name" value="RNA_pol_sigma_r3/r4-like"/>
</dbReference>
<keyword evidence="4" id="KW-0804">Transcription</keyword>
<keyword evidence="3" id="KW-0731">Sigma factor</keyword>
<proteinExistence type="inferred from homology"/>
<dbReference type="AlphaFoldDB" id="A0A5P6VUK0"/>
<dbReference type="RefSeq" id="WP_151625277.1">
    <property type="nucleotide sequence ID" value="NZ_CP043028.1"/>
</dbReference>
<dbReference type="InterPro" id="IPR013325">
    <property type="entry name" value="RNA_pol_sigma_r2"/>
</dbReference>
<dbReference type="InterPro" id="IPR007627">
    <property type="entry name" value="RNA_pol_sigma70_r2"/>
</dbReference>
<dbReference type="Pfam" id="PF04542">
    <property type="entry name" value="Sigma70_r2"/>
    <property type="match status" value="1"/>
</dbReference>
<feature type="domain" description="RNA polymerase sigma factor 70 region 4 type 2" evidence="6">
    <location>
        <begin position="133"/>
        <end position="183"/>
    </location>
</feature>
<dbReference type="InterPro" id="IPR039425">
    <property type="entry name" value="RNA_pol_sigma-70-like"/>
</dbReference>
<dbReference type="GO" id="GO:0016987">
    <property type="term" value="F:sigma factor activity"/>
    <property type="evidence" value="ECO:0007669"/>
    <property type="project" value="UniProtKB-KW"/>
</dbReference>
<dbReference type="PANTHER" id="PTHR43133">
    <property type="entry name" value="RNA POLYMERASE ECF-TYPE SIGMA FACTO"/>
    <property type="match status" value="1"/>
</dbReference>
<dbReference type="GO" id="GO:0003677">
    <property type="term" value="F:DNA binding"/>
    <property type="evidence" value="ECO:0007669"/>
    <property type="project" value="InterPro"/>
</dbReference>
<reference evidence="8" key="1">
    <citation type="submission" date="2019-08" db="EMBL/GenBank/DDBJ databases">
        <title>Complete Genome Sequence of the Polysaccharide-Degrading Rumen Bacterium Pseudobutyrivibrio xylanivorans MA3014.</title>
        <authorList>
            <person name="Palevich N."/>
            <person name="Maclean P.H."/>
            <person name="Kelly W.J."/>
            <person name="Leahy S.C."/>
            <person name="Rakonjac J."/>
            <person name="Attwood G.T."/>
        </authorList>
    </citation>
    <scope>NUCLEOTIDE SEQUENCE [LARGE SCALE GENOMIC DNA]</scope>
    <source>
        <strain evidence="8">MA3014</strain>
    </source>
</reference>